<dbReference type="EMBL" id="JFKE01000001">
    <property type="protein sequence ID" value="KAJ57281.1"/>
    <property type="molecule type" value="Genomic_DNA"/>
</dbReference>
<keyword evidence="5" id="KW-1185">Reference proteome</keyword>
<dbReference type="CDD" id="cd06223">
    <property type="entry name" value="PRTases_typeI"/>
    <property type="match status" value="1"/>
</dbReference>
<dbReference type="Pfam" id="PF18912">
    <property type="entry name" value="DZR_2"/>
    <property type="match status" value="1"/>
</dbReference>
<dbReference type="STRING" id="1454373.ACMU_01935"/>
<dbReference type="InterPro" id="IPR000836">
    <property type="entry name" value="PRTase_dom"/>
</dbReference>
<dbReference type="SUPFAM" id="SSF53271">
    <property type="entry name" value="PRTase-like"/>
    <property type="match status" value="1"/>
</dbReference>
<gene>
    <name evidence="4" type="ORF">ACMU_01935</name>
</gene>
<dbReference type="PANTHER" id="PTHR47505:SF1">
    <property type="entry name" value="DNA UTILIZATION PROTEIN YHGH"/>
    <property type="match status" value="1"/>
</dbReference>
<organism evidence="4 5">
    <name type="scientific">Actibacterium mucosum KCTC 23349</name>
    <dbReference type="NCBI Taxonomy" id="1454373"/>
    <lineage>
        <taxon>Bacteria</taxon>
        <taxon>Pseudomonadati</taxon>
        <taxon>Pseudomonadota</taxon>
        <taxon>Alphaproteobacteria</taxon>
        <taxon>Rhodobacterales</taxon>
        <taxon>Roseobacteraceae</taxon>
        <taxon>Actibacterium</taxon>
    </lineage>
</organism>
<protein>
    <submittedName>
        <fullName evidence="4">Competence protein ComF</fullName>
    </submittedName>
</protein>
<sequence>MQSAVRMIFPPECVSCRAPVDTEFALCGDCWRDTPFIVGAVCDQCGTPVPQGDEADEDLRCDDCLRKPPPWSRGRAAVLYSDNARSMVLGLKHGDRQDLARPMSEWMARAARPILQKDMLVTSVPLNRWRLLKRRYNQSALLAQRIAQDAGLDYCPDLMLRPRATPKLDGKDAAAREETVSGALKLHPRHRDRAHGRHVLIVDDVMTSGATLSEATHILRAAGARNVSVLVFARVAKEP</sequence>
<comment type="similarity">
    <text evidence="1">Belongs to the ComF/GntX family.</text>
</comment>
<dbReference type="AlphaFoldDB" id="A0A037ZLF0"/>
<dbReference type="Proteomes" id="UP000026249">
    <property type="component" value="Unassembled WGS sequence"/>
</dbReference>
<dbReference type="PANTHER" id="PTHR47505">
    <property type="entry name" value="DNA UTILIZATION PROTEIN YHGH"/>
    <property type="match status" value="1"/>
</dbReference>
<dbReference type="Pfam" id="PF00156">
    <property type="entry name" value="Pribosyltran"/>
    <property type="match status" value="1"/>
</dbReference>
<evidence type="ECO:0000313" key="4">
    <source>
        <dbReference type="EMBL" id="KAJ57281.1"/>
    </source>
</evidence>
<feature type="domain" description="Double zinc ribbon" evidence="3">
    <location>
        <begin position="5"/>
        <end position="65"/>
    </location>
</feature>
<dbReference type="InterPro" id="IPR051910">
    <property type="entry name" value="ComF/GntX_DNA_util-trans"/>
</dbReference>
<evidence type="ECO:0000256" key="1">
    <source>
        <dbReference type="ARBA" id="ARBA00008007"/>
    </source>
</evidence>
<evidence type="ECO:0000259" key="2">
    <source>
        <dbReference type="Pfam" id="PF00156"/>
    </source>
</evidence>
<name>A0A037ZLF0_9RHOB</name>
<comment type="caution">
    <text evidence="4">The sequence shown here is derived from an EMBL/GenBank/DDBJ whole genome shotgun (WGS) entry which is preliminary data.</text>
</comment>
<dbReference type="InterPro" id="IPR029057">
    <property type="entry name" value="PRTase-like"/>
</dbReference>
<proteinExistence type="inferred from homology"/>
<dbReference type="Gene3D" id="3.40.50.2020">
    <property type="match status" value="1"/>
</dbReference>
<evidence type="ECO:0000259" key="3">
    <source>
        <dbReference type="Pfam" id="PF18912"/>
    </source>
</evidence>
<accession>A0A037ZLF0</accession>
<dbReference type="InterPro" id="IPR044005">
    <property type="entry name" value="DZR_2"/>
</dbReference>
<feature type="domain" description="Phosphoribosyltransferase" evidence="2">
    <location>
        <begin position="194"/>
        <end position="234"/>
    </location>
</feature>
<evidence type="ECO:0000313" key="5">
    <source>
        <dbReference type="Proteomes" id="UP000026249"/>
    </source>
</evidence>
<reference evidence="4 5" key="1">
    <citation type="submission" date="2014-03" db="EMBL/GenBank/DDBJ databases">
        <title>Draft Genome Sequence of Actibacterium mucosum KCTC 23349, a Marine Alphaproteobacterium with Complex Ionic Requirements Isolated from Mediterranean Seawater at Malvarrosa Beach, Valencia, Spain.</title>
        <authorList>
            <person name="Arahal D.R."/>
            <person name="Shao Z."/>
            <person name="Lai Q."/>
            <person name="Pujalte M.J."/>
        </authorList>
    </citation>
    <scope>NUCLEOTIDE SEQUENCE [LARGE SCALE GENOMIC DNA]</scope>
    <source>
        <strain evidence="4 5">KCTC 23349</strain>
    </source>
</reference>